<accession>A0AAV8VN47</accession>
<dbReference type="AlphaFoldDB" id="A0AAV8VN47"/>
<keyword evidence="2" id="KW-1185">Reference proteome</keyword>
<dbReference type="Proteomes" id="UP001159042">
    <property type="component" value="Unassembled WGS sequence"/>
</dbReference>
<dbReference type="EMBL" id="JANEYG010000053">
    <property type="protein sequence ID" value="KAJ8915430.1"/>
    <property type="molecule type" value="Genomic_DNA"/>
</dbReference>
<reference evidence="1 2" key="1">
    <citation type="journal article" date="2023" name="Insect Mol. Biol.">
        <title>Genome sequencing provides insights into the evolution of gene families encoding plant cell wall-degrading enzymes in longhorned beetles.</title>
        <authorList>
            <person name="Shin N.R."/>
            <person name="Okamura Y."/>
            <person name="Kirsch R."/>
            <person name="Pauchet Y."/>
        </authorList>
    </citation>
    <scope>NUCLEOTIDE SEQUENCE [LARGE SCALE GENOMIC DNA]</scope>
    <source>
        <strain evidence="1">EAD_L_NR</strain>
    </source>
</reference>
<proteinExistence type="predicted"/>
<evidence type="ECO:0000313" key="1">
    <source>
        <dbReference type="EMBL" id="KAJ8915430.1"/>
    </source>
</evidence>
<sequence>MYSDETTVAAAAVEKDDVQLQKKRVWVREWIRKRNRCGFVHNLLQELRLGDAKVYKNFLRMSTNDFDYLLEKVTPLIKRQDTHMRQAIN</sequence>
<organism evidence="1 2">
    <name type="scientific">Exocentrus adspersus</name>
    <dbReference type="NCBI Taxonomy" id="1586481"/>
    <lineage>
        <taxon>Eukaryota</taxon>
        <taxon>Metazoa</taxon>
        <taxon>Ecdysozoa</taxon>
        <taxon>Arthropoda</taxon>
        <taxon>Hexapoda</taxon>
        <taxon>Insecta</taxon>
        <taxon>Pterygota</taxon>
        <taxon>Neoptera</taxon>
        <taxon>Endopterygota</taxon>
        <taxon>Coleoptera</taxon>
        <taxon>Polyphaga</taxon>
        <taxon>Cucujiformia</taxon>
        <taxon>Chrysomeloidea</taxon>
        <taxon>Cerambycidae</taxon>
        <taxon>Lamiinae</taxon>
        <taxon>Acanthocinini</taxon>
        <taxon>Exocentrus</taxon>
    </lineage>
</organism>
<protein>
    <submittedName>
        <fullName evidence="1">Uncharacterized protein</fullName>
    </submittedName>
</protein>
<evidence type="ECO:0000313" key="2">
    <source>
        <dbReference type="Proteomes" id="UP001159042"/>
    </source>
</evidence>
<comment type="caution">
    <text evidence="1">The sequence shown here is derived from an EMBL/GenBank/DDBJ whole genome shotgun (WGS) entry which is preliminary data.</text>
</comment>
<name>A0AAV8VN47_9CUCU</name>
<gene>
    <name evidence="1" type="ORF">NQ315_003191</name>
</gene>